<evidence type="ECO:0000313" key="2">
    <source>
        <dbReference type="Proteomes" id="UP000193487"/>
    </source>
</evidence>
<dbReference type="RefSeq" id="WP_083071471.1">
    <property type="nucleotide sequence ID" value="NZ_LQPE01000097.1"/>
</dbReference>
<accession>A0A1X1Y1I3</accession>
<dbReference type="EMBL" id="LQPE01000097">
    <property type="protein sequence ID" value="ORW04854.1"/>
    <property type="molecule type" value="Genomic_DNA"/>
</dbReference>
<keyword evidence="2" id="KW-1185">Reference proteome</keyword>
<reference evidence="1 2" key="1">
    <citation type="submission" date="2016-01" db="EMBL/GenBank/DDBJ databases">
        <title>The new phylogeny of the genus Mycobacterium.</title>
        <authorList>
            <person name="Tarcisio F."/>
            <person name="Conor M."/>
            <person name="Antonella G."/>
            <person name="Elisabetta G."/>
            <person name="Giulia F.S."/>
            <person name="Sara T."/>
            <person name="Anna F."/>
            <person name="Clotilde B."/>
            <person name="Roberto B."/>
            <person name="Veronica D.S."/>
            <person name="Fabio R."/>
            <person name="Monica P."/>
            <person name="Olivier J."/>
            <person name="Enrico T."/>
            <person name="Nicola S."/>
        </authorList>
    </citation>
    <scope>NUCLEOTIDE SEQUENCE [LARGE SCALE GENOMIC DNA]</scope>
    <source>
        <strain evidence="1 2">DSM 45166</strain>
    </source>
</reference>
<name>A0A1X1Y1I3_9MYCO</name>
<evidence type="ECO:0000313" key="1">
    <source>
        <dbReference type="EMBL" id="ORW04854.1"/>
    </source>
</evidence>
<comment type="caution">
    <text evidence="1">The sequence shown here is derived from an EMBL/GenBank/DDBJ whole genome shotgun (WGS) entry which is preliminary data.</text>
</comment>
<proteinExistence type="predicted"/>
<dbReference type="Proteomes" id="UP000193487">
    <property type="component" value="Unassembled WGS sequence"/>
</dbReference>
<gene>
    <name evidence="1" type="ORF">AWC14_02335</name>
</gene>
<dbReference type="AlphaFoldDB" id="A0A1X1Y1I3"/>
<sequence>MSEMIREFGIEFVVPGRGRGVYASNFRCATEAQDYIDSRIDNALDPQLVVRMATPRTYGHQPPEAATEWQPYRLAFCDLSAPPCKTVGYCFGHEPVIA</sequence>
<organism evidence="1 2">
    <name type="scientific">Mycobacterium kyorinense</name>
    <dbReference type="NCBI Taxonomy" id="487514"/>
    <lineage>
        <taxon>Bacteria</taxon>
        <taxon>Bacillati</taxon>
        <taxon>Actinomycetota</taxon>
        <taxon>Actinomycetes</taxon>
        <taxon>Mycobacteriales</taxon>
        <taxon>Mycobacteriaceae</taxon>
        <taxon>Mycobacterium</taxon>
    </lineage>
</organism>
<protein>
    <submittedName>
        <fullName evidence="1">Uncharacterized protein</fullName>
    </submittedName>
</protein>